<keyword evidence="1" id="KW-0863">Zinc-finger</keyword>
<dbReference type="SUPFAM" id="SSF57756">
    <property type="entry name" value="Retrovirus zinc finger-like domains"/>
    <property type="match status" value="1"/>
</dbReference>
<reference evidence="3" key="1">
    <citation type="submission" date="2025-08" db="UniProtKB">
        <authorList>
            <consortium name="Ensembl"/>
        </authorList>
    </citation>
    <scope>IDENTIFICATION</scope>
</reference>
<evidence type="ECO:0000313" key="4">
    <source>
        <dbReference type="Proteomes" id="UP000694565"/>
    </source>
</evidence>
<dbReference type="GO" id="GO:0003676">
    <property type="term" value="F:nucleic acid binding"/>
    <property type="evidence" value="ECO:0007669"/>
    <property type="project" value="InterPro"/>
</dbReference>
<dbReference type="PANTHER" id="PTHR10068">
    <property type="entry name" value="BONE MARROW PROTEOGLYCAN"/>
    <property type="match status" value="1"/>
</dbReference>
<dbReference type="Ensembl" id="ENSCLMT00005013013.1">
    <property type="protein sequence ID" value="ENSCLMP00005012136.1"/>
    <property type="gene ID" value="ENSCLMG00005006500.1"/>
</dbReference>
<protein>
    <recommendedName>
        <fullName evidence="2">CCHC-type domain-containing protein</fullName>
    </recommendedName>
</protein>
<feature type="domain" description="CCHC-type" evidence="2">
    <location>
        <begin position="137"/>
        <end position="153"/>
    </location>
</feature>
<dbReference type="AlphaFoldDB" id="A0A8C2X1M2"/>
<dbReference type="GeneTree" id="ENSGT00390000009800"/>
<name>A0A8C2X1M2_CYCLU</name>
<keyword evidence="1" id="KW-0479">Metal-binding</keyword>
<dbReference type="InterPro" id="IPR036875">
    <property type="entry name" value="Znf_CCHC_sf"/>
</dbReference>
<reference evidence="3" key="2">
    <citation type="submission" date="2025-09" db="UniProtKB">
        <authorList>
            <consortium name="Ensembl"/>
        </authorList>
    </citation>
    <scope>IDENTIFICATION</scope>
</reference>
<evidence type="ECO:0000256" key="1">
    <source>
        <dbReference type="PROSITE-ProRule" id="PRU00047"/>
    </source>
</evidence>
<dbReference type="Proteomes" id="UP000694565">
    <property type="component" value="Unplaced"/>
</dbReference>
<sequence>MRYAARTRRGTLRCFITGSNTWRRPHCAFKSSFRHDHAGKRRAGVLQNWCVSTTRLPAQEVKPPDLLEKELRRFGKCASGFKAVSLGCKDPKLRHVLSLRRQVFMFLESPPQSLEVSFKVRHGEGLYLVYASSGQMKCFDCGQAGHKRFACPQKQQKSAEKLAVDAALLVAGPGGVADAVFPVGGGAALLVAGSVVMAGPVDTAGPVVMAGPVDAAGPVVMAGLVDAAGPVVMVGPVDTAGPVVMAGPVDAAGPVVMAGPVDTAGPVVMAGPVDTAGPVVMAGPVDAAGPVGAAGPVDAAGPVGAAGPVDAAGPVVMVGPVDAAGPVVMAGPVDAAGPVVMVGPVDTAGPVVMAGPVDAAGPVGAAGPVDAAGPVGAAGPVDAAGPVGAAGPVDAAGPVGAAGPVDAAGPVVMAGLMGGDVGGAVSCAGSEVNRVNKEDQGQSYSQEVSVVQNLIACGPDAAPQSGCDEAAAVCRWR</sequence>
<evidence type="ECO:0000259" key="2">
    <source>
        <dbReference type="PROSITE" id="PS50158"/>
    </source>
</evidence>
<dbReference type="PANTHER" id="PTHR10068:SF14">
    <property type="entry name" value="CELL WALL ADHESIN EAP1"/>
    <property type="match status" value="1"/>
</dbReference>
<evidence type="ECO:0000313" key="3">
    <source>
        <dbReference type="Ensembl" id="ENSCLMP00005012136.1"/>
    </source>
</evidence>
<dbReference type="InterPro" id="IPR001878">
    <property type="entry name" value="Znf_CCHC"/>
</dbReference>
<proteinExistence type="predicted"/>
<organism evidence="3 4">
    <name type="scientific">Cyclopterus lumpus</name>
    <name type="common">Lumpsucker</name>
    <dbReference type="NCBI Taxonomy" id="8103"/>
    <lineage>
        <taxon>Eukaryota</taxon>
        <taxon>Metazoa</taxon>
        <taxon>Chordata</taxon>
        <taxon>Craniata</taxon>
        <taxon>Vertebrata</taxon>
        <taxon>Euteleostomi</taxon>
        <taxon>Actinopterygii</taxon>
        <taxon>Neopterygii</taxon>
        <taxon>Teleostei</taxon>
        <taxon>Neoteleostei</taxon>
        <taxon>Acanthomorphata</taxon>
        <taxon>Eupercaria</taxon>
        <taxon>Perciformes</taxon>
        <taxon>Cottioidei</taxon>
        <taxon>Cottales</taxon>
        <taxon>Cyclopteridae</taxon>
        <taxon>Cyclopterus</taxon>
    </lineage>
</organism>
<keyword evidence="1" id="KW-0862">Zinc</keyword>
<dbReference type="PROSITE" id="PS50158">
    <property type="entry name" value="ZF_CCHC"/>
    <property type="match status" value="1"/>
</dbReference>
<accession>A0A8C2X1M2</accession>
<keyword evidence="4" id="KW-1185">Reference proteome</keyword>
<dbReference type="GO" id="GO:0008270">
    <property type="term" value="F:zinc ion binding"/>
    <property type="evidence" value="ECO:0007669"/>
    <property type="project" value="UniProtKB-KW"/>
</dbReference>